<sequence length="888" mass="99580">NYLLSSSVTRCMEQVVSALHALYAPSDPDTRKQADDWLTSFQHTPAAWQVSDALLSQADSPLQFLFFAAQTIRTKVQFEFDELSADDCMNLRDSLLHHIDRFGAPEHQPIHMMLAIGLADLAIQMDHMWPNAIETAFQRFGQNPDTFPTFLEIIRMLPEENQNLKLVTDSFKRESCSQRLQNATPEVLQFLLNLPDLPSPRAQTRRKALECFLSWIKFTNVPASHIAQNPLIPQCFEHVAHWDDLSETATDTIVEVLRTCSMDICAYQPVIQVVLSHLGLLRSKFEMQLSQNTNAEDLDSLRQLCRIFVEVGECLVPLVLTQSTDTEVASILQVILKCTDLPSREISSIPLEFWHRLADEVCRHPETDVKIDQFQGVYIELLSASIHQCAMSAAQDPFMADDEVLAYRQRMLGLVEDCMAVLTPNTALEHVLKSLFDEEKKDELVQEAHFFVLAMVASSAEVRDSSVLWDLIQSLPTLISSAPSSASLDFTKKTAIELLGNLWQWVNSRKDFLGLALVMISQLLVPDLSSSPAHELDRARQVQQAASTAFKHICVGGKLHLEDLLPELLDLYGVTMALPIRMHLSIVEGVGSVVASLNQEDQLRSGLEQMVAPLAQGLDSARQKPHLLGEILDRLIVIIKQLHMTESNAKATCIGHLLCNTLWPMIRQCLHHHPTDSKLVEKSCQLLKDSMRCVPDLFKHHLPDVARTLVTAFQQHQHSTYLYSAEVLARTYAKDPENVPVLTELFNQLSGIGLQSLVHSEDKLEEIRELAEARESIPAILQPWAFTMARQLYESELQEARSSLAKLQAELQEAQHCAKPNVQAHIIPSCPARCRAMRCPRRSTEGQRTSCCSIESLGKMSLDLAGFGWPGRQTGPQGCGDSSLLQLD</sequence>
<feature type="non-terminal residue" evidence="8">
    <location>
        <position position="1"/>
    </location>
</feature>
<dbReference type="PANTHER" id="PTHR12363">
    <property type="entry name" value="TRANSPORTIN 3 AND IMPORTIN 13"/>
    <property type="match status" value="1"/>
</dbReference>
<evidence type="ECO:0000256" key="4">
    <source>
        <dbReference type="ARBA" id="ARBA00023242"/>
    </source>
</evidence>
<dbReference type="InterPro" id="IPR001494">
    <property type="entry name" value="Importin-beta_N"/>
</dbReference>
<comment type="subcellular location">
    <subcellularLocation>
        <location evidence="1">Nucleus</location>
    </subcellularLocation>
</comment>
<keyword evidence="5" id="KW-0175">Coiled coil</keyword>
<evidence type="ECO:0000256" key="1">
    <source>
        <dbReference type="ARBA" id="ARBA00004123"/>
    </source>
</evidence>
<dbReference type="PANTHER" id="PTHR12363:SF33">
    <property type="entry name" value="IMPORTIN-13"/>
    <property type="match status" value="1"/>
</dbReference>
<dbReference type="InterPro" id="IPR051345">
    <property type="entry name" value="Importin_beta-like_NTR"/>
</dbReference>
<keyword evidence="10" id="KW-1185">Reference proteome</keyword>
<feature type="domain" description="Exportin-1/Importin-beta-like" evidence="7">
    <location>
        <begin position="110"/>
        <end position="252"/>
    </location>
</feature>
<comment type="similarity">
    <text evidence="2">Belongs to the importin beta family.</text>
</comment>
<organism evidence="8 10">
    <name type="scientific">Durusdinium trenchii</name>
    <dbReference type="NCBI Taxonomy" id="1381693"/>
    <lineage>
        <taxon>Eukaryota</taxon>
        <taxon>Sar</taxon>
        <taxon>Alveolata</taxon>
        <taxon>Dinophyceae</taxon>
        <taxon>Suessiales</taxon>
        <taxon>Symbiodiniaceae</taxon>
        <taxon>Durusdinium</taxon>
    </lineage>
</organism>
<name>A0ABP0M6D5_9DINO</name>
<dbReference type="SUPFAM" id="SSF48371">
    <property type="entry name" value="ARM repeat"/>
    <property type="match status" value="1"/>
</dbReference>
<dbReference type="Pfam" id="PF08389">
    <property type="entry name" value="Xpo1"/>
    <property type="match status" value="1"/>
</dbReference>
<dbReference type="InterPro" id="IPR057941">
    <property type="entry name" value="TPR_TNPO3_IPO13_2nd"/>
</dbReference>
<reference evidence="8 10" key="1">
    <citation type="submission" date="2024-02" db="EMBL/GenBank/DDBJ databases">
        <authorList>
            <person name="Chen Y."/>
            <person name="Shah S."/>
            <person name="Dougan E. K."/>
            <person name="Thang M."/>
            <person name="Chan C."/>
        </authorList>
    </citation>
    <scope>NUCLEOTIDE SEQUENCE [LARGE SCALE GENOMIC DNA]</scope>
</reference>
<dbReference type="InterPro" id="IPR013598">
    <property type="entry name" value="Exportin-1/Importin-b-like"/>
</dbReference>
<feature type="coiled-coil region" evidence="5">
    <location>
        <begin position="790"/>
        <end position="817"/>
    </location>
</feature>
<dbReference type="Pfam" id="PF03810">
    <property type="entry name" value="IBN_N"/>
    <property type="match status" value="1"/>
</dbReference>
<feature type="domain" description="Importin N-terminal" evidence="6">
    <location>
        <begin position="34"/>
        <end position="99"/>
    </location>
</feature>
<gene>
    <name evidence="8" type="ORF">SCF082_LOCUS26271</name>
    <name evidence="9" type="ORF">SCF082_LOCUS26289</name>
</gene>
<dbReference type="Pfam" id="PF24138">
    <property type="entry name" value="TPR_TNPO3_IPO13_2nd"/>
    <property type="match status" value="1"/>
</dbReference>
<evidence type="ECO:0000259" key="7">
    <source>
        <dbReference type="Pfam" id="PF08389"/>
    </source>
</evidence>
<dbReference type="InterPro" id="IPR016024">
    <property type="entry name" value="ARM-type_fold"/>
</dbReference>
<dbReference type="EMBL" id="CAXAMM010019968">
    <property type="protein sequence ID" value="CAK9046786.1"/>
    <property type="molecule type" value="Genomic_DNA"/>
</dbReference>
<evidence type="ECO:0000259" key="6">
    <source>
        <dbReference type="Pfam" id="PF03810"/>
    </source>
</evidence>
<evidence type="ECO:0000313" key="9">
    <source>
        <dbReference type="EMBL" id="CAK9046786.1"/>
    </source>
</evidence>
<proteinExistence type="inferred from homology"/>
<evidence type="ECO:0000256" key="5">
    <source>
        <dbReference type="SAM" id="Coils"/>
    </source>
</evidence>
<keyword evidence="3" id="KW-0813">Transport</keyword>
<dbReference type="Gene3D" id="1.25.10.10">
    <property type="entry name" value="Leucine-rich Repeat Variant"/>
    <property type="match status" value="1"/>
</dbReference>
<dbReference type="EMBL" id="CAXAMM010019946">
    <property type="protein sequence ID" value="CAK9046748.1"/>
    <property type="molecule type" value="Genomic_DNA"/>
</dbReference>
<dbReference type="Pfam" id="PF24139">
    <property type="entry name" value="TPR_TNPO3_IPO13_4th"/>
    <property type="match status" value="1"/>
</dbReference>
<dbReference type="InterPro" id="IPR011989">
    <property type="entry name" value="ARM-like"/>
</dbReference>
<evidence type="ECO:0000256" key="3">
    <source>
        <dbReference type="ARBA" id="ARBA00022448"/>
    </source>
</evidence>
<evidence type="ECO:0000256" key="2">
    <source>
        <dbReference type="ARBA" id="ARBA00007991"/>
    </source>
</evidence>
<evidence type="ECO:0000313" key="10">
    <source>
        <dbReference type="Proteomes" id="UP001642464"/>
    </source>
</evidence>
<dbReference type="InterPro" id="IPR058537">
    <property type="entry name" value="TPR_TNPO3_IPO13_4th"/>
</dbReference>
<protein>
    <submittedName>
        <fullName evidence="8">Transportin-3 (Importin-12) (Imp12) (Transportin-SR) (TRN-SR)</fullName>
    </submittedName>
</protein>
<dbReference type="Proteomes" id="UP001642464">
    <property type="component" value="Unassembled WGS sequence"/>
</dbReference>
<evidence type="ECO:0000313" key="8">
    <source>
        <dbReference type="EMBL" id="CAK9046748.1"/>
    </source>
</evidence>
<comment type="caution">
    <text evidence="8">The sequence shown here is derived from an EMBL/GenBank/DDBJ whole genome shotgun (WGS) entry which is preliminary data.</text>
</comment>
<keyword evidence="4" id="KW-0539">Nucleus</keyword>
<accession>A0ABP0M6D5</accession>